<protein>
    <submittedName>
        <fullName evidence="1">Uncharacterized protein</fullName>
    </submittedName>
</protein>
<dbReference type="EMBL" id="CM047747">
    <property type="protein sequence ID" value="KAJ0016655.1"/>
    <property type="molecule type" value="Genomic_DNA"/>
</dbReference>
<evidence type="ECO:0000313" key="1">
    <source>
        <dbReference type="EMBL" id="KAJ0016655.1"/>
    </source>
</evidence>
<keyword evidence="2" id="KW-1185">Reference proteome</keyword>
<dbReference type="Proteomes" id="UP001163603">
    <property type="component" value="Chromosome 12"/>
</dbReference>
<accession>A0ACC0XE90</accession>
<gene>
    <name evidence="1" type="ORF">Pint_09607</name>
</gene>
<sequence length="91" mass="10308">MFPPFAGGNNVQSLIVHDMEEQGNVLNLCLSVRRSGHPKPVAQGGWLQFVKRKELIIGDEVEFIGVIDANGEVTYKIRVSFRDFLSRFPKY</sequence>
<name>A0ACC0XE90_9ROSI</name>
<reference evidence="2" key="1">
    <citation type="journal article" date="2023" name="G3 (Bethesda)">
        <title>Genome assembly and association tests identify interacting loci associated with vigor, precocity, and sex in interspecific pistachio rootstocks.</title>
        <authorList>
            <person name="Palmer W."/>
            <person name="Jacygrad E."/>
            <person name="Sagayaradj S."/>
            <person name="Cavanaugh K."/>
            <person name="Han R."/>
            <person name="Bertier L."/>
            <person name="Beede B."/>
            <person name="Kafkas S."/>
            <person name="Golino D."/>
            <person name="Preece J."/>
            <person name="Michelmore R."/>
        </authorList>
    </citation>
    <scope>NUCLEOTIDE SEQUENCE [LARGE SCALE GENOMIC DNA]</scope>
</reference>
<organism evidence="1 2">
    <name type="scientific">Pistacia integerrima</name>
    <dbReference type="NCBI Taxonomy" id="434235"/>
    <lineage>
        <taxon>Eukaryota</taxon>
        <taxon>Viridiplantae</taxon>
        <taxon>Streptophyta</taxon>
        <taxon>Embryophyta</taxon>
        <taxon>Tracheophyta</taxon>
        <taxon>Spermatophyta</taxon>
        <taxon>Magnoliopsida</taxon>
        <taxon>eudicotyledons</taxon>
        <taxon>Gunneridae</taxon>
        <taxon>Pentapetalae</taxon>
        <taxon>rosids</taxon>
        <taxon>malvids</taxon>
        <taxon>Sapindales</taxon>
        <taxon>Anacardiaceae</taxon>
        <taxon>Pistacia</taxon>
    </lineage>
</organism>
<evidence type="ECO:0000313" key="2">
    <source>
        <dbReference type="Proteomes" id="UP001163603"/>
    </source>
</evidence>
<proteinExistence type="predicted"/>
<comment type="caution">
    <text evidence="1">The sequence shown here is derived from an EMBL/GenBank/DDBJ whole genome shotgun (WGS) entry which is preliminary data.</text>
</comment>